<name>A0A4Y8M1U5_9BACL</name>
<proteinExistence type="predicted"/>
<organism evidence="1 2">
    <name type="scientific">Cohnella luojiensis</name>
    <dbReference type="NCBI Taxonomy" id="652876"/>
    <lineage>
        <taxon>Bacteria</taxon>
        <taxon>Bacillati</taxon>
        <taxon>Bacillota</taxon>
        <taxon>Bacilli</taxon>
        <taxon>Bacillales</taxon>
        <taxon>Paenibacillaceae</taxon>
        <taxon>Cohnella</taxon>
    </lineage>
</organism>
<keyword evidence="2" id="KW-1185">Reference proteome</keyword>
<dbReference type="EMBL" id="SOMN01000007">
    <property type="protein sequence ID" value="TFE28135.1"/>
    <property type="molecule type" value="Genomic_DNA"/>
</dbReference>
<dbReference type="Proteomes" id="UP000297900">
    <property type="component" value="Unassembled WGS sequence"/>
</dbReference>
<evidence type="ECO:0000313" key="1">
    <source>
        <dbReference type="EMBL" id="TFE28135.1"/>
    </source>
</evidence>
<accession>A0A4Y8M1U5</accession>
<protein>
    <submittedName>
        <fullName evidence="1">Uncharacterized protein</fullName>
    </submittedName>
</protein>
<sequence>MLPLAYLEWSESLGRVEQHLLDAYVSREELFLRKLVNATVIRNRMFEHSSNESESNRRHAVYVKPFREFDIATYGTAIWKHAFEFCDISDSLEAVFCIWHNGDFVAEPMTFGLLEPMDIAQLLLDHYLIEMGKTYEVLYTVLDNERKKVLFFLKEVMD</sequence>
<evidence type="ECO:0000313" key="2">
    <source>
        <dbReference type="Proteomes" id="UP000297900"/>
    </source>
</evidence>
<dbReference type="AlphaFoldDB" id="A0A4Y8M1U5"/>
<gene>
    <name evidence="1" type="ORF">E2980_07915</name>
</gene>
<dbReference type="RefSeq" id="WP_135151644.1">
    <property type="nucleotide sequence ID" value="NZ_SOMN01000007.1"/>
</dbReference>
<dbReference type="OrthoDB" id="2594214at2"/>
<reference evidence="1 2" key="1">
    <citation type="submission" date="2019-03" db="EMBL/GenBank/DDBJ databases">
        <title>Cohnella endophytica sp. nov., a novel endophytic bacterium isolated from bark of Sonneratia apetala.</title>
        <authorList>
            <person name="Tuo L."/>
        </authorList>
    </citation>
    <scope>NUCLEOTIDE SEQUENCE [LARGE SCALE GENOMIC DNA]</scope>
    <source>
        <strain evidence="1 2">CCTCC AB 208254</strain>
    </source>
</reference>
<comment type="caution">
    <text evidence="1">The sequence shown here is derived from an EMBL/GenBank/DDBJ whole genome shotgun (WGS) entry which is preliminary data.</text>
</comment>